<dbReference type="AlphaFoldDB" id="A0A926DKD8"/>
<dbReference type="SUPFAM" id="SSF54211">
    <property type="entry name" value="Ribosomal protein S5 domain 2-like"/>
    <property type="match status" value="2"/>
</dbReference>
<dbReference type="RefSeq" id="WP_178619860.1">
    <property type="nucleotide sequence ID" value="NZ_JACRSS010000006.1"/>
</dbReference>
<dbReference type="Proteomes" id="UP000617951">
    <property type="component" value="Unassembled WGS sequence"/>
</dbReference>
<reference evidence="8" key="1">
    <citation type="submission" date="2020-08" db="EMBL/GenBank/DDBJ databases">
        <title>Genome public.</title>
        <authorList>
            <person name="Liu C."/>
            <person name="Sun Q."/>
        </authorList>
    </citation>
    <scope>NUCLEOTIDE SEQUENCE</scope>
    <source>
        <strain evidence="8">NSJ-63</strain>
    </source>
</reference>
<dbReference type="InterPro" id="IPR038494">
    <property type="entry name" value="IGPD_sf"/>
</dbReference>
<evidence type="ECO:0000256" key="7">
    <source>
        <dbReference type="RuleBase" id="RU000599"/>
    </source>
</evidence>
<dbReference type="PROSITE" id="PS00955">
    <property type="entry name" value="IGP_DEHYDRATASE_2"/>
    <property type="match status" value="1"/>
</dbReference>
<proteinExistence type="inferred from homology"/>
<evidence type="ECO:0000313" key="8">
    <source>
        <dbReference type="EMBL" id="MBC8539352.1"/>
    </source>
</evidence>
<evidence type="ECO:0000256" key="5">
    <source>
        <dbReference type="ARBA" id="ARBA00023239"/>
    </source>
</evidence>
<dbReference type="NCBIfam" id="NF002111">
    <property type="entry name" value="PRK00951.2-1"/>
    <property type="match status" value="1"/>
</dbReference>
<comment type="similarity">
    <text evidence="6 7">Belongs to the imidazoleglycerol-phosphate dehydratase family.</text>
</comment>
<evidence type="ECO:0000256" key="4">
    <source>
        <dbReference type="ARBA" id="ARBA00023102"/>
    </source>
</evidence>
<keyword evidence="5 6" id="KW-0456">Lyase</keyword>
<dbReference type="Gene3D" id="3.30.230.40">
    <property type="entry name" value="Imidazole glycerol phosphate dehydratase, domain 1"/>
    <property type="match status" value="2"/>
</dbReference>
<evidence type="ECO:0000256" key="1">
    <source>
        <dbReference type="ARBA" id="ARBA00005047"/>
    </source>
</evidence>
<gene>
    <name evidence="6 8" type="primary">hisB</name>
    <name evidence="8" type="ORF">H8693_10480</name>
</gene>
<dbReference type="InterPro" id="IPR020568">
    <property type="entry name" value="Ribosomal_Su5_D2-typ_SF"/>
</dbReference>
<comment type="subcellular location">
    <subcellularLocation>
        <location evidence="6 7">Cytoplasm</location>
    </subcellularLocation>
</comment>
<dbReference type="Pfam" id="PF00475">
    <property type="entry name" value="IGPD"/>
    <property type="match status" value="1"/>
</dbReference>
<dbReference type="InterPro" id="IPR000807">
    <property type="entry name" value="ImidazoleglycerolP_deHydtase"/>
</dbReference>
<dbReference type="GO" id="GO:0005737">
    <property type="term" value="C:cytoplasm"/>
    <property type="evidence" value="ECO:0007669"/>
    <property type="project" value="UniProtKB-SubCell"/>
</dbReference>
<dbReference type="PANTHER" id="PTHR23133">
    <property type="entry name" value="IMIDAZOLEGLYCEROL-PHOSPHATE DEHYDRATASE HIS7"/>
    <property type="match status" value="1"/>
</dbReference>
<dbReference type="PROSITE" id="PS00954">
    <property type="entry name" value="IGP_DEHYDRATASE_1"/>
    <property type="match status" value="1"/>
</dbReference>
<dbReference type="GO" id="GO:0004424">
    <property type="term" value="F:imidazoleglycerol-phosphate dehydratase activity"/>
    <property type="evidence" value="ECO:0007669"/>
    <property type="project" value="UniProtKB-UniRule"/>
</dbReference>
<dbReference type="PANTHER" id="PTHR23133:SF2">
    <property type="entry name" value="IMIDAZOLEGLYCEROL-PHOSPHATE DEHYDRATASE"/>
    <property type="match status" value="1"/>
</dbReference>
<dbReference type="InterPro" id="IPR020565">
    <property type="entry name" value="ImidazoleglycerP_deHydtase_CS"/>
</dbReference>
<protein>
    <recommendedName>
        <fullName evidence="2 6">Imidazoleglycerol-phosphate dehydratase</fullName>
        <shortName evidence="6">IGPD</shortName>
        <ecNumber evidence="6 7">4.2.1.19</ecNumber>
    </recommendedName>
</protein>
<evidence type="ECO:0000256" key="2">
    <source>
        <dbReference type="ARBA" id="ARBA00016664"/>
    </source>
</evidence>
<dbReference type="GO" id="GO:0000105">
    <property type="term" value="P:L-histidine biosynthetic process"/>
    <property type="evidence" value="ECO:0007669"/>
    <property type="project" value="UniProtKB-UniRule"/>
</dbReference>
<dbReference type="NCBIfam" id="NF002114">
    <property type="entry name" value="PRK00951.2-4"/>
    <property type="match status" value="1"/>
</dbReference>
<keyword evidence="3 6" id="KW-0028">Amino-acid biosynthesis</keyword>
<dbReference type="FunFam" id="3.30.230.40:FF:000001">
    <property type="entry name" value="Imidazoleglycerol-phosphate dehydratase HisB"/>
    <property type="match status" value="1"/>
</dbReference>
<keyword evidence="9" id="KW-1185">Reference proteome</keyword>
<comment type="caution">
    <text evidence="8">The sequence shown here is derived from an EMBL/GenBank/DDBJ whole genome shotgun (WGS) entry which is preliminary data.</text>
</comment>
<organism evidence="8 9">
    <name type="scientific">Guopingia tenuis</name>
    <dbReference type="NCBI Taxonomy" id="2763656"/>
    <lineage>
        <taxon>Bacteria</taxon>
        <taxon>Bacillati</taxon>
        <taxon>Bacillota</taxon>
        <taxon>Clostridia</taxon>
        <taxon>Christensenellales</taxon>
        <taxon>Christensenellaceae</taxon>
        <taxon>Guopingia</taxon>
    </lineage>
</organism>
<evidence type="ECO:0000313" key="9">
    <source>
        <dbReference type="Proteomes" id="UP000617951"/>
    </source>
</evidence>
<dbReference type="HAMAP" id="MF_00076">
    <property type="entry name" value="HisB"/>
    <property type="match status" value="1"/>
</dbReference>
<dbReference type="EC" id="4.2.1.19" evidence="6 7"/>
<comment type="pathway">
    <text evidence="1 6 7">Amino-acid biosynthesis; L-histidine biosynthesis; L-histidine from 5-phospho-alpha-D-ribose 1-diphosphate: step 6/9.</text>
</comment>
<dbReference type="EMBL" id="JACRSS010000006">
    <property type="protein sequence ID" value="MBC8539352.1"/>
    <property type="molecule type" value="Genomic_DNA"/>
</dbReference>
<keyword evidence="4 6" id="KW-0368">Histidine biosynthesis</keyword>
<sequence length="194" mass="21437">MRIGEFSRKTGETDITVKINLDGTGRYTLESGVPFFDHMLTMLAKHGLMDLEIACKGDTEVDDHHTIEDLGITLGEAMKRALGDKAGICRYATQFLPMDEALVMVSLDISGRPYLSYDVEFFTERTGNFEACLLEEFLRGFAFAAGITLHVKKIDGRNTHHIIEAVMKALARALDQATQVDPRVQGIPSTKGAL</sequence>
<name>A0A926DKD8_9FIRM</name>
<comment type="catalytic activity">
    <reaction evidence="6 7">
        <text>D-erythro-1-(imidazol-4-yl)glycerol 3-phosphate = 3-(imidazol-4-yl)-2-oxopropyl phosphate + H2O</text>
        <dbReference type="Rhea" id="RHEA:11040"/>
        <dbReference type="ChEBI" id="CHEBI:15377"/>
        <dbReference type="ChEBI" id="CHEBI:57766"/>
        <dbReference type="ChEBI" id="CHEBI:58278"/>
        <dbReference type="EC" id="4.2.1.19"/>
    </reaction>
</comment>
<keyword evidence="6" id="KW-0963">Cytoplasm</keyword>
<dbReference type="FunFam" id="3.30.230.40:FF:000003">
    <property type="entry name" value="Imidazoleglycerol-phosphate dehydratase HisB"/>
    <property type="match status" value="1"/>
</dbReference>
<evidence type="ECO:0000256" key="6">
    <source>
        <dbReference type="HAMAP-Rule" id="MF_00076"/>
    </source>
</evidence>
<evidence type="ECO:0000256" key="3">
    <source>
        <dbReference type="ARBA" id="ARBA00022605"/>
    </source>
</evidence>
<accession>A0A926DKD8</accession>
<dbReference type="CDD" id="cd07914">
    <property type="entry name" value="IGPD"/>
    <property type="match status" value="1"/>
</dbReference>